<keyword evidence="1" id="KW-1133">Transmembrane helix</keyword>
<proteinExistence type="predicted"/>
<dbReference type="EMBL" id="CP048409">
    <property type="protein sequence ID" value="QIA06556.1"/>
    <property type="molecule type" value="Genomic_DNA"/>
</dbReference>
<keyword evidence="1" id="KW-0812">Transmembrane</keyword>
<dbReference type="Gene3D" id="1.20.1640.10">
    <property type="entry name" value="Multidrug efflux transporter AcrB transmembrane domain"/>
    <property type="match status" value="1"/>
</dbReference>
<dbReference type="RefSeq" id="WP_163344488.1">
    <property type="nucleotide sequence ID" value="NZ_CP048409.1"/>
</dbReference>
<organism evidence="3 4">
    <name type="scientific">Draconibacterium halophilum</name>
    <dbReference type="NCBI Taxonomy" id="2706887"/>
    <lineage>
        <taxon>Bacteria</taxon>
        <taxon>Pseudomonadati</taxon>
        <taxon>Bacteroidota</taxon>
        <taxon>Bacteroidia</taxon>
        <taxon>Marinilabiliales</taxon>
        <taxon>Prolixibacteraceae</taxon>
        <taxon>Draconibacterium</taxon>
    </lineage>
</organism>
<evidence type="ECO:0000313" key="2">
    <source>
        <dbReference type="EMBL" id="QIA06556.1"/>
    </source>
</evidence>
<protein>
    <submittedName>
        <fullName evidence="3">Efflux RND transporter permease subunit</fullName>
    </submittedName>
</protein>
<dbReference type="KEGG" id="drc:G0Q07_01915"/>
<dbReference type="EMBL" id="CP048409">
    <property type="protein sequence ID" value="QIA06560.1"/>
    <property type="molecule type" value="Genomic_DNA"/>
</dbReference>
<dbReference type="Gene3D" id="3.30.70.1430">
    <property type="entry name" value="Multidrug efflux transporter AcrB pore domain"/>
    <property type="match status" value="1"/>
</dbReference>
<dbReference type="AlphaFoldDB" id="A0A6C0R8G0"/>
<accession>A0A6C0R8G0</accession>
<keyword evidence="4" id="KW-1185">Reference proteome</keyword>
<dbReference type="KEGG" id="drc:G0Q07_01895"/>
<evidence type="ECO:0000313" key="4">
    <source>
        <dbReference type="Proteomes" id="UP000474630"/>
    </source>
</evidence>
<keyword evidence="1" id="KW-0472">Membrane</keyword>
<dbReference type="Proteomes" id="UP000474630">
    <property type="component" value="Chromosome"/>
</dbReference>
<name>A0A6C0R8G0_9BACT</name>
<gene>
    <name evidence="2" type="ORF">G0Q07_01895</name>
    <name evidence="3" type="ORF">G0Q07_01915</name>
</gene>
<feature type="transmembrane region" description="Helical" evidence="1">
    <location>
        <begin position="12"/>
        <end position="32"/>
    </location>
</feature>
<reference evidence="3 4" key="1">
    <citation type="submission" date="2020-02" db="EMBL/GenBank/DDBJ databases">
        <title>Genome sequencing for Draconibacterium sp. strain M1.</title>
        <authorList>
            <person name="Park S.-J."/>
        </authorList>
    </citation>
    <scope>NUCLEOTIDE SEQUENCE [LARGE SCALE GENOMIC DNA]</scope>
    <source>
        <strain evidence="3 4">M1</strain>
    </source>
</reference>
<sequence>MQQTTPKHKAFSSFSIIVVFLAFIIIGMAFIPQLDIRFKPSRSLPQLNISFYWPNASPKVIEQEIINPNIIM</sequence>
<evidence type="ECO:0000313" key="3">
    <source>
        <dbReference type="EMBL" id="QIA06560.1"/>
    </source>
</evidence>
<evidence type="ECO:0000256" key="1">
    <source>
        <dbReference type="SAM" id="Phobius"/>
    </source>
</evidence>